<proteinExistence type="predicted"/>
<evidence type="ECO:0000313" key="1">
    <source>
        <dbReference type="EMBL" id="GJS71904.1"/>
    </source>
</evidence>
<name>A0ABQ4Y2J7_9ASTR</name>
<dbReference type="EMBL" id="BQNB010010040">
    <property type="protein sequence ID" value="GJS71904.1"/>
    <property type="molecule type" value="Genomic_DNA"/>
</dbReference>
<dbReference type="PANTHER" id="PTHR11439">
    <property type="entry name" value="GAG-POL-RELATED RETROTRANSPOSON"/>
    <property type="match status" value="1"/>
</dbReference>
<sequence length="120" mass="13358">MSSMGEPTFFLGLHVMQRDDRIFISQDKYMADLLKKFDFVTMKTASTPIETDKALLKDEEAAGVDVHLYKSMIGSLMYLIASRPDIMFAVCACSSDYARASIDRKSTTGGCQLLGKRLIS</sequence>
<evidence type="ECO:0000313" key="2">
    <source>
        <dbReference type="Proteomes" id="UP001151760"/>
    </source>
</evidence>
<dbReference type="PANTHER" id="PTHR11439:SF509">
    <property type="entry name" value="RNA-DIRECTED DNA POLYMERASE"/>
    <property type="match status" value="1"/>
</dbReference>
<keyword evidence="2" id="KW-1185">Reference proteome</keyword>
<protein>
    <recommendedName>
        <fullName evidence="3">Reverse transcriptase Ty1/copia-type domain-containing protein</fullName>
    </recommendedName>
</protein>
<evidence type="ECO:0008006" key="3">
    <source>
        <dbReference type="Google" id="ProtNLM"/>
    </source>
</evidence>
<organism evidence="1 2">
    <name type="scientific">Tanacetum coccineum</name>
    <dbReference type="NCBI Taxonomy" id="301880"/>
    <lineage>
        <taxon>Eukaryota</taxon>
        <taxon>Viridiplantae</taxon>
        <taxon>Streptophyta</taxon>
        <taxon>Embryophyta</taxon>
        <taxon>Tracheophyta</taxon>
        <taxon>Spermatophyta</taxon>
        <taxon>Magnoliopsida</taxon>
        <taxon>eudicotyledons</taxon>
        <taxon>Gunneridae</taxon>
        <taxon>Pentapetalae</taxon>
        <taxon>asterids</taxon>
        <taxon>campanulids</taxon>
        <taxon>Asterales</taxon>
        <taxon>Asteraceae</taxon>
        <taxon>Asteroideae</taxon>
        <taxon>Anthemideae</taxon>
        <taxon>Anthemidinae</taxon>
        <taxon>Tanacetum</taxon>
    </lineage>
</organism>
<comment type="caution">
    <text evidence="1">The sequence shown here is derived from an EMBL/GenBank/DDBJ whole genome shotgun (WGS) entry which is preliminary data.</text>
</comment>
<gene>
    <name evidence="1" type="ORF">Tco_0704745</name>
</gene>
<reference evidence="1" key="2">
    <citation type="submission" date="2022-01" db="EMBL/GenBank/DDBJ databases">
        <authorList>
            <person name="Yamashiro T."/>
            <person name="Shiraishi A."/>
            <person name="Satake H."/>
            <person name="Nakayama K."/>
        </authorList>
    </citation>
    <scope>NUCLEOTIDE SEQUENCE</scope>
</reference>
<reference evidence="1" key="1">
    <citation type="journal article" date="2022" name="Int. J. Mol. Sci.">
        <title>Draft Genome of Tanacetum Coccineum: Genomic Comparison of Closely Related Tanacetum-Family Plants.</title>
        <authorList>
            <person name="Yamashiro T."/>
            <person name="Shiraishi A."/>
            <person name="Nakayama K."/>
            <person name="Satake H."/>
        </authorList>
    </citation>
    <scope>NUCLEOTIDE SEQUENCE</scope>
</reference>
<dbReference type="Proteomes" id="UP001151760">
    <property type="component" value="Unassembled WGS sequence"/>
</dbReference>
<accession>A0ABQ4Y2J7</accession>